<gene>
    <name evidence="3" type="ORF">PBV87_16980</name>
</gene>
<organism evidence="3 4">
    <name type="scientific">Holtiella tumoricola</name>
    <dbReference type="NCBI Taxonomy" id="3018743"/>
    <lineage>
        <taxon>Bacteria</taxon>
        <taxon>Bacillati</taxon>
        <taxon>Bacillota</taxon>
        <taxon>Clostridia</taxon>
        <taxon>Lachnospirales</taxon>
        <taxon>Cellulosilyticaceae</taxon>
        <taxon>Holtiella</taxon>
    </lineage>
</organism>
<dbReference type="Pfam" id="PF00534">
    <property type="entry name" value="Glycos_transf_1"/>
    <property type="match status" value="1"/>
</dbReference>
<dbReference type="AlphaFoldDB" id="A0AA42J2G7"/>
<dbReference type="SUPFAM" id="SSF53756">
    <property type="entry name" value="UDP-Glycosyltransferase/glycogen phosphorylase"/>
    <property type="match status" value="1"/>
</dbReference>
<comment type="caution">
    <text evidence="3">The sequence shown here is derived from an EMBL/GenBank/DDBJ whole genome shotgun (WGS) entry which is preliminary data.</text>
</comment>
<dbReference type="PANTHER" id="PTHR12526:SF630">
    <property type="entry name" value="GLYCOSYLTRANSFERASE"/>
    <property type="match status" value="1"/>
</dbReference>
<evidence type="ECO:0000259" key="2">
    <source>
        <dbReference type="Pfam" id="PF13477"/>
    </source>
</evidence>
<dbReference type="EMBL" id="JAQIFT010000061">
    <property type="protein sequence ID" value="MDA3733173.1"/>
    <property type="molecule type" value="Genomic_DNA"/>
</dbReference>
<dbReference type="Gene3D" id="3.40.50.2000">
    <property type="entry name" value="Glycogen Phosphorylase B"/>
    <property type="match status" value="2"/>
</dbReference>
<feature type="domain" description="Glycosyltransferase subfamily 4-like N-terminal" evidence="2">
    <location>
        <begin position="2"/>
        <end position="144"/>
    </location>
</feature>
<dbReference type="GO" id="GO:0016757">
    <property type="term" value="F:glycosyltransferase activity"/>
    <property type="evidence" value="ECO:0007669"/>
    <property type="project" value="InterPro"/>
</dbReference>
<dbReference type="InterPro" id="IPR001296">
    <property type="entry name" value="Glyco_trans_1"/>
</dbReference>
<reference evidence="3" key="1">
    <citation type="journal article" date="2023" name="Int. J. Syst. Evol. Microbiol.">
        <title>&lt;i&gt;Holtiella tumoricola&lt;/i&gt; gen. nov. sp. nov., isolated from a human clinical sample.</title>
        <authorList>
            <person name="Allen-Vercoe E."/>
            <person name="Daigneault M.C."/>
            <person name="Vancuren S.J."/>
            <person name="Cochrane K."/>
            <person name="O'Neal L.L."/>
            <person name="Sankaranarayanan K."/>
            <person name="Lawson P.A."/>
        </authorList>
    </citation>
    <scope>NUCLEOTIDE SEQUENCE</scope>
    <source>
        <strain evidence="3">CC70A</strain>
    </source>
</reference>
<dbReference type="CDD" id="cd03808">
    <property type="entry name" value="GT4_CapM-like"/>
    <property type="match status" value="1"/>
</dbReference>
<evidence type="ECO:0000313" key="3">
    <source>
        <dbReference type="EMBL" id="MDA3733173.1"/>
    </source>
</evidence>
<proteinExistence type="predicted"/>
<name>A0AA42J2G7_9FIRM</name>
<dbReference type="PANTHER" id="PTHR12526">
    <property type="entry name" value="GLYCOSYLTRANSFERASE"/>
    <property type="match status" value="1"/>
</dbReference>
<sequence>MKILYVANIHRHFNAFHVPYIKWLRENGHEVHVAANGEEVVEGVNRQFDINIQRSPYRFENINAYKQLKEIIEREKYDIVHCHTPMGGILGRLASKNSRKKETKVIYTCHGFHFCKGGPIKNWILYYPVEKFMAKYTDIIITINNEDYQVVNKFNIKKKYYIPGIGLDISKFKDNDQEYDFRNKRAEIGVKGNETLIISVGDLTKRKNHQIVIQALANLRELKFKYVICGKGVEEANLKSLAKKMNIEDKVVFLGHRTDIKEILRVSDIFVFPSLWEGLGIAGIEAMAAGIPVIASDRHGIKDYAIHDKTALLCDPRNSKDFYESINTILTDKYLRNRLVMNASELINKFDISNAMGQMIKIYEEEI</sequence>
<evidence type="ECO:0000313" key="4">
    <source>
        <dbReference type="Proteomes" id="UP001169242"/>
    </source>
</evidence>
<dbReference type="Pfam" id="PF13477">
    <property type="entry name" value="Glyco_trans_4_2"/>
    <property type="match status" value="1"/>
</dbReference>
<keyword evidence="4" id="KW-1185">Reference proteome</keyword>
<dbReference type="InterPro" id="IPR028098">
    <property type="entry name" value="Glyco_trans_4-like_N"/>
</dbReference>
<accession>A0AA42J2G7</accession>
<dbReference type="RefSeq" id="WP_271013061.1">
    <property type="nucleotide sequence ID" value="NZ_JAQIFT010000061.1"/>
</dbReference>
<feature type="domain" description="Glycosyl transferase family 1" evidence="1">
    <location>
        <begin position="181"/>
        <end position="344"/>
    </location>
</feature>
<protein>
    <submittedName>
        <fullName evidence="3">Glycosyltransferase family 4 protein</fullName>
    </submittedName>
</protein>
<dbReference type="Proteomes" id="UP001169242">
    <property type="component" value="Unassembled WGS sequence"/>
</dbReference>
<evidence type="ECO:0000259" key="1">
    <source>
        <dbReference type="Pfam" id="PF00534"/>
    </source>
</evidence>